<organism evidence="2 3">
    <name type="scientific">Cucumis melo var. makuwa</name>
    <name type="common">Oriental melon</name>
    <dbReference type="NCBI Taxonomy" id="1194695"/>
    <lineage>
        <taxon>Eukaryota</taxon>
        <taxon>Viridiplantae</taxon>
        <taxon>Streptophyta</taxon>
        <taxon>Embryophyta</taxon>
        <taxon>Tracheophyta</taxon>
        <taxon>Spermatophyta</taxon>
        <taxon>Magnoliopsida</taxon>
        <taxon>eudicotyledons</taxon>
        <taxon>Gunneridae</taxon>
        <taxon>Pentapetalae</taxon>
        <taxon>rosids</taxon>
        <taxon>fabids</taxon>
        <taxon>Cucurbitales</taxon>
        <taxon>Cucurbitaceae</taxon>
        <taxon>Benincaseae</taxon>
        <taxon>Cucumis</taxon>
    </lineage>
</organism>
<evidence type="ECO:0000313" key="2">
    <source>
        <dbReference type="EMBL" id="TYK27744.1"/>
    </source>
</evidence>
<reference evidence="2 3" key="1">
    <citation type="submission" date="2019-08" db="EMBL/GenBank/DDBJ databases">
        <title>Draft genome sequences of two oriental melons (Cucumis melo L. var makuwa).</title>
        <authorList>
            <person name="Kwon S.-Y."/>
        </authorList>
    </citation>
    <scope>NUCLEOTIDE SEQUENCE [LARGE SCALE GENOMIC DNA]</scope>
    <source>
        <strain evidence="3">cv. Chang Bougi</strain>
        <tissue evidence="2">Leaf</tissue>
    </source>
</reference>
<feature type="compositionally biased region" description="Polar residues" evidence="1">
    <location>
        <begin position="170"/>
        <end position="182"/>
    </location>
</feature>
<dbReference type="AlphaFoldDB" id="A0A5D3DW66"/>
<accession>A0A5D3DW66</accession>
<dbReference type="EMBL" id="SSTD01002571">
    <property type="protein sequence ID" value="TYK27744.1"/>
    <property type="molecule type" value="Genomic_DNA"/>
</dbReference>
<dbReference type="Proteomes" id="UP000321947">
    <property type="component" value="Unassembled WGS sequence"/>
</dbReference>
<protein>
    <submittedName>
        <fullName evidence="2">Uncharacterized protein</fullName>
    </submittedName>
</protein>
<gene>
    <name evidence="2" type="ORF">E5676_scaffold225G00970</name>
</gene>
<comment type="caution">
    <text evidence="2">The sequence shown here is derived from an EMBL/GenBank/DDBJ whole genome shotgun (WGS) entry which is preliminary data.</text>
</comment>
<proteinExistence type="predicted"/>
<evidence type="ECO:0000313" key="3">
    <source>
        <dbReference type="Proteomes" id="UP000321947"/>
    </source>
</evidence>
<sequence length="222" mass="25320">MPIGKYQLFPHNLNTAANIWSVFIEKKIMPTHYDNTISMKKIMLLYFMMEEISVNVGEIICAHIVAWIKHPCGDTSITLVAPLLVPNLTKNPSFANLQIDQGDESNKDFFKDSICDRLAFLDDALKESEDVTLSPVVSPRKEALKKVVDGPLRKRKETTSEVASEMHLPSRSNQTSKVTMQDNKQKKAVREDDDDEEDDDHFFKFINENVSKPMQEGFEDVI</sequence>
<feature type="region of interest" description="Disordered" evidence="1">
    <location>
        <begin position="150"/>
        <end position="198"/>
    </location>
</feature>
<name>A0A5D3DW66_CUCMM</name>
<evidence type="ECO:0000256" key="1">
    <source>
        <dbReference type="SAM" id="MobiDB-lite"/>
    </source>
</evidence>